<sequence length="403" mass="43226">MDEKTKTMKNRHYLSILIFLLSISYSFSQNTTLTPHGVVFPQMTTIQINALTGQAKGTMVFDNILNQMKYWDGTTWQSVTNGSSSGAWQSSGNDQYSTNSGNVGIGISTPAAKLSVNGNLGLYDSGVEYGFLSKNITNGALRLNGGLSFNAITTPKNLGLQVNIVNGLGSTFVAGNVGIGTDQPEEKFTTLTSSNKYGMLHSNGAVKIGTYIGGNAGWLGTKSNHPLILHTNNGANQHYFRENGRVGLGIEFPEQKLHINGSFKTEAGIYAAQTGNLNLVPIGIAKYEVSLNEDGVDSQEISNISGSLVSSLTTQIIITSVDDTVVLSFSYDNTQTQGYSDIIPLGATNILDYFGAIYGSKVYDVSLNGFKVVHNVDDLSDFSDSTTLSGYLIFYGIKNSNLD</sequence>
<comment type="caution">
    <text evidence="1">The sequence shown here is derived from an EMBL/GenBank/DDBJ whole genome shotgun (WGS) entry which is preliminary data.</text>
</comment>
<protein>
    <submittedName>
        <fullName evidence="1">Uncharacterized protein</fullName>
    </submittedName>
</protein>
<proteinExistence type="predicted"/>
<dbReference type="Proteomes" id="UP001204144">
    <property type="component" value="Unassembled WGS sequence"/>
</dbReference>
<reference evidence="1 2" key="1">
    <citation type="submission" date="2018-11" db="EMBL/GenBank/DDBJ databases">
        <title>Novel bacteria species description.</title>
        <authorList>
            <person name="Han J.-H."/>
        </authorList>
    </citation>
    <scope>NUCLEOTIDE SEQUENCE [LARGE SCALE GENOMIC DNA]</scope>
    <source>
        <strain evidence="1 2">KCTC23259</strain>
    </source>
</reference>
<keyword evidence="2" id="KW-1185">Reference proteome</keyword>
<accession>A0AAE3H0U3</accession>
<name>A0AAE3H0U3_9BACT</name>
<evidence type="ECO:0000313" key="1">
    <source>
        <dbReference type="EMBL" id="MCP9762215.1"/>
    </source>
</evidence>
<organism evidence="1 2">
    <name type="scientific">Lacihabitans soyangensis</name>
    <dbReference type="NCBI Taxonomy" id="869394"/>
    <lineage>
        <taxon>Bacteria</taxon>
        <taxon>Pseudomonadati</taxon>
        <taxon>Bacteroidota</taxon>
        <taxon>Cytophagia</taxon>
        <taxon>Cytophagales</taxon>
        <taxon>Leadbetterellaceae</taxon>
        <taxon>Lacihabitans</taxon>
    </lineage>
</organism>
<dbReference type="EMBL" id="RJUF01000007">
    <property type="protein sequence ID" value="MCP9762215.1"/>
    <property type="molecule type" value="Genomic_DNA"/>
</dbReference>
<dbReference type="AlphaFoldDB" id="A0AAE3H0U3"/>
<gene>
    <name evidence="1" type="ORF">EGI31_04555</name>
</gene>
<evidence type="ECO:0000313" key="2">
    <source>
        <dbReference type="Proteomes" id="UP001204144"/>
    </source>
</evidence>